<accession>A0A8J1TTD8</accession>
<comment type="function">
    <text evidence="4">May be involved in photoreceptor outer segment disk morphogenesis.</text>
</comment>
<evidence type="ECO:0000256" key="4">
    <source>
        <dbReference type="ARBA" id="ARBA00024819"/>
    </source>
</evidence>
<evidence type="ECO:0000313" key="6">
    <source>
        <dbReference type="EMBL" id="CAH1779575.1"/>
    </source>
</evidence>
<dbReference type="Pfam" id="PF14996">
    <property type="entry name" value="RMP"/>
    <property type="match status" value="1"/>
</dbReference>
<keyword evidence="7" id="KW-1185">Reference proteome</keyword>
<sequence length="186" mass="21405">MADDIDDLLDEVEEKFVTKTPTKRPESKPKIQVNSSNKKNRDSDLDDMINDICDVPEPLETLGNNVKDTEKHERIVTSAQKKCYPIYLGGSNNAQGIANTINQRTCDRLRCTDCDFKIVNYDNYQWHSSVDYLFLRNNVPDLKKLSAKLVQKKGYRAYACQCKWKSVNDIVNLNNLSDLKWICGKH</sequence>
<dbReference type="EMBL" id="CAIIXF020000003">
    <property type="protein sequence ID" value="CAH1779575.1"/>
    <property type="molecule type" value="Genomic_DNA"/>
</dbReference>
<evidence type="ECO:0000256" key="5">
    <source>
        <dbReference type="ARBA" id="ARBA00026215"/>
    </source>
</evidence>
<reference evidence="6" key="1">
    <citation type="submission" date="2022-03" db="EMBL/GenBank/DDBJ databases">
        <authorList>
            <person name="Martin C."/>
        </authorList>
    </citation>
    <scope>NUCLEOTIDE SEQUENCE</scope>
</reference>
<dbReference type="GO" id="GO:0001917">
    <property type="term" value="C:photoreceptor inner segment"/>
    <property type="evidence" value="ECO:0007669"/>
    <property type="project" value="UniProtKB-SubCell"/>
</dbReference>
<evidence type="ECO:0000256" key="1">
    <source>
        <dbReference type="ARBA" id="ARBA00004437"/>
    </source>
</evidence>
<dbReference type="PANTHER" id="PTHR33958:SF1">
    <property type="entry name" value="CILIA- AND FLAGELLA-ASSOCIATED PROTEIN 418"/>
    <property type="match status" value="1"/>
</dbReference>
<comment type="caution">
    <text evidence="6">The sequence shown here is derived from an EMBL/GenBank/DDBJ whole genome shotgun (WGS) entry which is preliminary data.</text>
</comment>
<dbReference type="GO" id="GO:0005829">
    <property type="term" value="C:cytosol"/>
    <property type="evidence" value="ECO:0007669"/>
    <property type="project" value="TreeGrafter"/>
</dbReference>
<evidence type="ECO:0000313" key="7">
    <source>
        <dbReference type="Proteomes" id="UP000749559"/>
    </source>
</evidence>
<dbReference type="InterPro" id="IPR029239">
    <property type="entry name" value="CFAP418"/>
</dbReference>
<evidence type="ECO:0000256" key="3">
    <source>
        <dbReference type="ARBA" id="ARBA00022490"/>
    </source>
</evidence>
<dbReference type="Proteomes" id="UP000749559">
    <property type="component" value="Unassembled WGS sequence"/>
</dbReference>
<dbReference type="AlphaFoldDB" id="A0A8J1TTD8"/>
<comment type="subcellular location">
    <subcellularLocation>
        <location evidence="2">Cytoplasm</location>
    </subcellularLocation>
    <subcellularLocation>
        <location evidence="1">Photoreceptor inner segment</location>
    </subcellularLocation>
</comment>
<proteinExistence type="predicted"/>
<organism evidence="6 7">
    <name type="scientific">Owenia fusiformis</name>
    <name type="common">Polychaete worm</name>
    <dbReference type="NCBI Taxonomy" id="6347"/>
    <lineage>
        <taxon>Eukaryota</taxon>
        <taxon>Metazoa</taxon>
        <taxon>Spiralia</taxon>
        <taxon>Lophotrochozoa</taxon>
        <taxon>Annelida</taxon>
        <taxon>Polychaeta</taxon>
        <taxon>Sedentaria</taxon>
        <taxon>Canalipalpata</taxon>
        <taxon>Sabellida</taxon>
        <taxon>Oweniida</taxon>
        <taxon>Oweniidae</taxon>
        <taxon>Owenia</taxon>
    </lineage>
</organism>
<dbReference type="OrthoDB" id="259905at2759"/>
<name>A0A8J1TTD8_OWEFU</name>
<dbReference type="PANTHER" id="PTHR33958">
    <property type="entry name" value="PROTEIN C8ORF37"/>
    <property type="match status" value="1"/>
</dbReference>
<protein>
    <recommendedName>
        <fullName evidence="5">Cilia- and flagella-associated protein 418</fullName>
    </recommendedName>
</protein>
<gene>
    <name evidence="6" type="ORF">OFUS_LOCUS6375</name>
</gene>
<keyword evidence="3" id="KW-0963">Cytoplasm</keyword>
<evidence type="ECO:0000256" key="2">
    <source>
        <dbReference type="ARBA" id="ARBA00004496"/>
    </source>
</evidence>